<dbReference type="EMBL" id="LVYD01000001">
    <property type="protein sequence ID" value="OQP67240.1"/>
    <property type="molecule type" value="Genomic_DNA"/>
</dbReference>
<accession>A0A1V9G9K5</accession>
<comment type="caution">
    <text evidence="2">The sequence shown here is derived from an EMBL/GenBank/DDBJ whole genome shotgun (WGS) entry which is preliminary data.</text>
</comment>
<evidence type="ECO:0000313" key="2">
    <source>
        <dbReference type="EMBL" id="OQP67240.1"/>
    </source>
</evidence>
<dbReference type="STRING" id="1703345.A3860_02450"/>
<dbReference type="RefSeq" id="WP_081144935.1">
    <property type="nucleotide sequence ID" value="NZ_LVYD01000001.1"/>
</dbReference>
<name>A0A1V9G9K5_9BACT</name>
<reference evidence="2 3" key="1">
    <citation type="submission" date="2016-03" db="EMBL/GenBank/DDBJ databases">
        <title>Niastella vici sp. nov., isolated from farmland soil.</title>
        <authorList>
            <person name="Chen L."/>
            <person name="Wang D."/>
            <person name="Yang S."/>
            <person name="Wang G."/>
        </authorList>
    </citation>
    <scope>NUCLEOTIDE SEQUENCE [LARGE SCALE GENOMIC DNA]</scope>
    <source>
        <strain evidence="2 3">DJ57</strain>
    </source>
</reference>
<sequence>MNSKQQNTVRQVATQNGASDSHYGPYQIAPNGDKITVEGNKTQIGSKVYYGEKSAKDALNNLGKK</sequence>
<protein>
    <submittedName>
        <fullName evidence="2">Uncharacterized protein</fullName>
    </submittedName>
</protein>
<proteinExistence type="predicted"/>
<organism evidence="2 3">
    <name type="scientific">Niastella vici</name>
    <dbReference type="NCBI Taxonomy" id="1703345"/>
    <lineage>
        <taxon>Bacteria</taxon>
        <taxon>Pseudomonadati</taxon>
        <taxon>Bacteroidota</taxon>
        <taxon>Chitinophagia</taxon>
        <taxon>Chitinophagales</taxon>
        <taxon>Chitinophagaceae</taxon>
        <taxon>Niastella</taxon>
    </lineage>
</organism>
<keyword evidence="3" id="KW-1185">Reference proteome</keyword>
<dbReference type="AlphaFoldDB" id="A0A1V9G9K5"/>
<feature type="region of interest" description="Disordered" evidence="1">
    <location>
        <begin position="1"/>
        <end position="34"/>
    </location>
</feature>
<dbReference type="Proteomes" id="UP000192796">
    <property type="component" value="Unassembled WGS sequence"/>
</dbReference>
<evidence type="ECO:0000313" key="3">
    <source>
        <dbReference type="Proteomes" id="UP000192796"/>
    </source>
</evidence>
<evidence type="ECO:0000256" key="1">
    <source>
        <dbReference type="SAM" id="MobiDB-lite"/>
    </source>
</evidence>
<feature type="compositionally biased region" description="Polar residues" evidence="1">
    <location>
        <begin position="1"/>
        <end position="19"/>
    </location>
</feature>
<gene>
    <name evidence="2" type="ORF">A3860_02450</name>
</gene>